<dbReference type="AlphaFoldDB" id="A0A2S7IM38"/>
<dbReference type="Proteomes" id="UP000239590">
    <property type="component" value="Unassembled WGS sequence"/>
</dbReference>
<dbReference type="OrthoDB" id="6309046at2"/>
<keyword evidence="3" id="KW-1185">Reference proteome</keyword>
<dbReference type="InterPro" id="IPR036188">
    <property type="entry name" value="FAD/NAD-bd_sf"/>
</dbReference>
<name>A0A2S7IM38_9BACT</name>
<reference evidence="3" key="1">
    <citation type="submission" date="2018-02" db="EMBL/GenBank/DDBJ databases">
        <title>Genome sequencing of Solimonas sp. HR-BB.</title>
        <authorList>
            <person name="Lee Y."/>
            <person name="Jeon C.O."/>
        </authorList>
    </citation>
    <scope>NUCLEOTIDE SEQUENCE [LARGE SCALE GENOMIC DNA]</scope>
    <source>
        <strain evidence="3">HR-U</strain>
    </source>
</reference>
<proteinExistence type="predicted"/>
<organism evidence="2 3">
    <name type="scientific">Siphonobacter curvatus</name>
    <dbReference type="NCBI Taxonomy" id="2094562"/>
    <lineage>
        <taxon>Bacteria</taxon>
        <taxon>Pseudomonadati</taxon>
        <taxon>Bacteroidota</taxon>
        <taxon>Cytophagia</taxon>
        <taxon>Cytophagales</taxon>
        <taxon>Cytophagaceae</taxon>
        <taxon>Siphonobacter</taxon>
    </lineage>
</organism>
<evidence type="ECO:0000313" key="2">
    <source>
        <dbReference type="EMBL" id="PQA58688.1"/>
    </source>
</evidence>
<dbReference type="SUPFAM" id="SSF51905">
    <property type="entry name" value="FAD/NAD(P)-binding domain"/>
    <property type="match status" value="1"/>
</dbReference>
<accession>A0A2S7IM38</accession>
<evidence type="ECO:0000313" key="3">
    <source>
        <dbReference type="Proteomes" id="UP000239590"/>
    </source>
</evidence>
<dbReference type="PANTHER" id="PTHR40254">
    <property type="entry name" value="BLR0577 PROTEIN"/>
    <property type="match status" value="1"/>
</dbReference>
<dbReference type="PANTHER" id="PTHR40254:SF1">
    <property type="entry name" value="BLR0577 PROTEIN"/>
    <property type="match status" value="1"/>
</dbReference>
<dbReference type="Gene3D" id="3.50.50.60">
    <property type="entry name" value="FAD/NAD(P)-binding domain"/>
    <property type="match status" value="1"/>
</dbReference>
<comment type="caution">
    <text evidence="2">The sequence shown here is derived from an EMBL/GenBank/DDBJ whole genome shotgun (WGS) entry which is preliminary data.</text>
</comment>
<dbReference type="InterPro" id="IPR052189">
    <property type="entry name" value="L-asp_N-monooxygenase_NS-form"/>
</dbReference>
<dbReference type="InterPro" id="IPR038732">
    <property type="entry name" value="HpyO/CreE_NAD-binding"/>
</dbReference>
<feature type="domain" description="FAD-dependent urate hydroxylase HpyO/Asp monooxygenase CreE-like FAD/NAD(P)-binding" evidence="1">
    <location>
        <begin position="10"/>
        <end position="173"/>
    </location>
</feature>
<dbReference type="Pfam" id="PF13454">
    <property type="entry name" value="NAD_binding_9"/>
    <property type="match status" value="1"/>
</dbReference>
<evidence type="ECO:0000259" key="1">
    <source>
        <dbReference type="Pfam" id="PF13454"/>
    </source>
</evidence>
<dbReference type="EMBL" id="PTRA01000001">
    <property type="protein sequence ID" value="PQA58688.1"/>
    <property type="molecule type" value="Genomic_DNA"/>
</dbReference>
<dbReference type="RefSeq" id="WP_104709881.1">
    <property type="nucleotide sequence ID" value="NZ_PTRA01000001.1"/>
</dbReference>
<protein>
    <recommendedName>
        <fullName evidence="1">FAD-dependent urate hydroxylase HpyO/Asp monooxygenase CreE-like FAD/NAD(P)-binding domain-containing protein</fullName>
    </recommendedName>
</protein>
<gene>
    <name evidence="2" type="ORF">C5O19_03215</name>
</gene>
<sequence>MNQNYRQTIAIIGAGASGTTCLIQLVLKYVVNCCTTPLRLLLFERKPEFGPGLAYGTGQEGHLLNTKAGLMGIVPGERLHFVDWMHTNKAAIEKEYLDLEISPDSYPPRMLFGSYVKAMLQEYTDLAAEHDIEIEKVQDEIIDAQLLDDDRFELKSTQGEIFLCDYAILATGNPAPSAFQEFKDLPQFLMSPWPSKKVLETIRDKEASVAIIGSSLTAIDALITLVSNEHKGKIRFFSKTGLLPRVQAAQEVPFDRKYLTLPTIRKCIREKRRALRVTDLIRLFKKEVEEHQPLKPEWSIEKRTAKDTLPLLEEDLQQAYEGSNLYQNILYDMRDDIYPIWQLLSADQKLLFLSWVKPFYDINRHSIPIKNGEKLAALLKQGQLSITGSSKDLEWDGKRFVLQMQDGSTEYADFVINASGPAVTVDEMVDQPLLKQLLGKDLIRSYEAGGIVVDLRTMQVVADQTAGNLYAIGQPLAGIQHEVNSLWFNVEQADLLTNHLLEKIS</sequence>